<comment type="caution">
    <text evidence="1">The sequence shown here is derived from an EMBL/GenBank/DDBJ whole genome shotgun (WGS) entry which is preliminary data.</text>
</comment>
<evidence type="ECO:0000313" key="2">
    <source>
        <dbReference type="Proteomes" id="UP000479710"/>
    </source>
</evidence>
<sequence>MAEKLTASTIARVAMVSEMENVMVADAAITTSGRGSGYIAVPAVFTIQLHKNGITAFTINAWLQGIANV</sequence>
<reference evidence="1 2" key="1">
    <citation type="submission" date="2019-11" db="EMBL/GenBank/DDBJ databases">
        <title>Whole genome sequence of Oryza granulata.</title>
        <authorList>
            <person name="Li W."/>
        </authorList>
    </citation>
    <scope>NUCLEOTIDE SEQUENCE [LARGE SCALE GENOMIC DNA]</scope>
    <source>
        <strain evidence="2">cv. Menghai</strain>
        <tissue evidence="1">Leaf</tissue>
    </source>
</reference>
<dbReference type="AlphaFoldDB" id="A0A6G1CTA2"/>
<dbReference type="EMBL" id="SPHZ02000008">
    <property type="protein sequence ID" value="KAF0903327.1"/>
    <property type="molecule type" value="Genomic_DNA"/>
</dbReference>
<dbReference type="Proteomes" id="UP000479710">
    <property type="component" value="Unassembled WGS sequence"/>
</dbReference>
<organism evidence="1 2">
    <name type="scientific">Oryza meyeriana var. granulata</name>
    <dbReference type="NCBI Taxonomy" id="110450"/>
    <lineage>
        <taxon>Eukaryota</taxon>
        <taxon>Viridiplantae</taxon>
        <taxon>Streptophyta</taxon>
        <taxon>Embryophyta</taxon>
        <taxon>Tracheophyta</taxon>
        <taxon>Spermatophyta</taxon>
        <taxon>Magnoliopsida</taxon>
        <taxon>Liliopsida</taxon>
        <taxon>Poales</taxon>
        <taxon>Poaceae</taxon>
        <taxon>BOP clade</taxon>
        <taxon>Oryzoideae</taxon>
        <taxon>Oryzeae</taxon>
        <taxon>Oryzinae</taxon>
        <taxon>Oryza</taxon>
        <taxon>Oryza meyeriana</taxon>
    </lineage>
</organism>
<evidence type="ECO:0000313" key="1">
    <source>
        <dbReference type="EMBL" id="KAF0903327.1"/>
    </source>
</evidence>
<accession>A0A6G1CTA2</accession>
<keyword evidence="2" id="KW-1185">Reference proteome</keyword>
<gene>
    <name evidence="1" type="ORF">E2562_026603</name>
</gene>
<name>A0A6G1CTA2_9ORYZ</name>
<proteinExistence type="predicted"/>
<protein>
    <submittedName>
        <fullName evidence="1">Uncharacterized protein</fullName>
    </submittedName>
</protein>